<proteinExistence type="predicted"/>
<dbReference type="SUPFAM" id="SSF53098">
    <property type="entry name" value="Ribonuclease H-like"/>
    <property type="match status" value="1"/>
</dbReference>
<dbReference type="PANTHER" id="PTHR37984">
    <property type="entry name" value="PROTEIN CBG26694"/>
    <property type="match status" value="1"/>
</dbReference>
<dbReference type="PROSITE" id="PS50994">
    <property type="entry name" value="INTEGRASE"/>
    <property type="match status" value="1"/>
</dbReference>
<dbReference type="InterPro" id="IPR050951">
    <property type="entry name" value="Retrovirus_Pol_polyprotein"/>
</dbReference>
<keyword evidence="2" id="KW-1185">Reference proteome</keyword>
<feature type="domain" description="Integrase catalytic" evidence="1">
    <location>
        <begin position="23"/>
        <end position="192"/>
    </location>
</feature>
<organism evidence="2 3">
    <name type="scientific">Drosophila suzukii</name>
    <name type="common">Spotted-wing drosophila fruit fly</name>
    <dbReference type="NCBI Taxonomy" id="28584"/>
    <lineage>
        <taxon>Eukaryota</taxon>
        <taxon>Metazoa</taxon>
        <taxon>Ecdysozoa</taxon>
        <taxon>Arthropoda</taxon>
        <taxon>Hexapoda</taxon>
        <taxon>Insecta</taxon>
        <taxon>Pterygota</taxon>
        <taxon>Neoptera</taxon>
        <taxon>Endopterygota</taxon>
        <taxon>Diptera</taxon>
        <taxon>Brachycera</taxon>
        <taxon>Muscomorpha</taxon>
        <taxon>Ephydroidea</taxon>
        <taxon>Drosophilidae</taxon>
        <taxon>Drosophila</taxon>
        <taxon>Sophophora</taxon>
    </lineage>
</organism>
<accession>A0ABM4TZ55</accession>
<dbReference type="Gene3D" id="3.30.420.10">
    <property type="entry name" value="Ribonuclease H-like superfamily/Ribonuclease H"/>
    <property type="match status" value="1"/>
</dbReference>
<dbReference type="InterPro" id="IPR001584">
    <property type="entry name" value="Integrase_cat-core"/>
</dbReference>
<dbReference type="Pfam" id="PF00665">
    <property type="entry name" value="rve"/>
    <property type="match status" value="1"/>
</dbReference>
<gene>
    <name evidence="3" type="primary">LOC139354907</name>
</gene>
<evidence type="ECO:0000313" key="2">
    <source>
        <dbReference type="Proteomes" id="UP001652628"/>
    </source>
</evidence>
<dbReference type="GeneID" id="139354907"/>
<sequence>MAVDVQIVVKECEVCKITKTANKNDRPPMGEQRVTERAGQRLFIDFMGPSPRTKAGNSVIFVCLDHFSKFVWLQPMRHAVAAEVIKFLETKIFHQYGVPEFIHSDNGKQFVSQIFGELMTRYGIRHVKTGLYSPQANAAERVSRSVLQILGATIATDQRNRDTQLSRIECALRNGLHESIGMEPYYAMFGTRMGTHGSAYPILRKLGGIQAGDPPISLPDKMELIRQKVTQGLNRTHERAEKAYNTHYRRLKQKMVDTVVSVQNDNRFFAKTKVDGEEILALLDTGASANSSGGETQVTGAITLPVEWEGETKDLEFLIVPGLIQRFYFGINFWDTFGLTFLGKSGREVAAVETTPDFDLMTGDLDMNNTLKPETAYTPHQLIPEQHCKLQQIIDTHPSCLEKGLGKTSLEQHIIEVTNEDLPIKQRHYPISPAKQKLVYSELDRMLGLGVIEESNSSWSSPVTLVQKGPKNGLCLDARKVNSRTIKDAYPLPHIEGLLSRLQETY</sequence>
<dbReference type="SUPFAM" id="SSF56672">
    <property type="entry name" value="DNA/RNA polymerases"/>
    <property type="match status" value="1"/>
</dbReference>
<evidence type="ECO:0000259" key="1">
    <source>
        <dbReference type="PROSITE" id="PS50994"/>
    </source>
</evidence>
<dbReference type="Proteomes" id="UP001652628">
    <property type="component" value="Unplaced"/>
</dbReference>
<dbReference type="InterPro" id="IPR012337">
    <property type="entry name" value="RNaseH-like_sf"/>
</dbReference>
<dbReference type="InterPro" id="IPR043502">
    <property type="entry name" value="DNA/RNA_pol_sf"/>
</dbReference>
<evidence type="ECO:0000313" key="3">
    <source>
        <dbReference type="RefSeq" id="XP_070855262.1"/>
    </source>
</evidence>
<protein>
    <recommendedName>
        <fullName evidence="1">Integrase catalytic domain-containing protein</fullName>
    </recommendedName>
</protein>
<dbReference type="Gene3D" id="3.10.10.10">
    <property type="entry name" value="HIV Type 1 Reverse Transcriptase, subunit A, domain 1"/>
    <property type="match status" value="1"/>
</dbReference>
<reference evidence="3" key="1">
    <citation type="submission" date="2025-08" db="UniProtKB">
        <authorList>
            <consortium name="RefSeq"/>
        </authorList>
    </citation>
    <scope>IDENTIFICATION</scope>
</reference>
<dbReference type="InterPro" id="IPR036397">
    <property type="entry name" value="RNaseH_sf"/>
</dbReference>
<dbReference type="RefSeq" id="XP_070855262.1">
    <property type="nucleotide sequence ID" value="XM_070999161.1"/>
</dbReference>
<name>A0ABM4TZ55_DROSZ</name>
<dbReference type="PANTHER" id="PTHR37984:SF5">
    <property type="entry name" value="PROTEIN NYNRIN-LIKE"/>
    <property type="match status" value="1"/>
</dbReference>